<protein>
    <submittedName>
        <fullName evidence="11">S8 family serine peptidase</fullName>
    </submittedName>
</protein>
<dbReference type="Gene3D" id="2.60.120.380">
    <property type="match status" value="1"/>
</dbReference>
<accession>A0A845V1M3</accession>
<keyword evidence="2 7" id="KW-0645">Protease</keyword>
<dbReference type="Pfam" id="PF02225">
    <property type="entry name" value="PA"/>
    <property type="match status" value="1"/>
</dbReference>
<dbReference type="Pfam" id="PF00082">
    <property type="entry name" value="Peptidase_S8"/>
    <property type="match status" value="1"/>
</dbReference>
<dbReference type="SUPFAM" id="SSF52025">
    <property type="entry name" value="PA domain"/>
    <property type="match status" value="1"/>
</dbReference>
<dbReference type="GO" id="GO:0004252">
    <property type="term" value="F:serine-type endopeptidase activity"/>
    <property type="evidence" value="ECO:0007669"/>
    <property type="project" value="UniProtKB-UniRule"/>
</dbReference>
<dbReference type="EMBL" id="JAAGSC010000041">
    <property type="protein sequence ID" value="NDY96140.1"/>
    <property type="molecule type" value="Genomic_DNA"/>
</dbReference>
<dbReference type="InterPro" id="IPR023828">
    <property type="entry name" value="Peptidase_S8_Ser-AS"/>
</dbReference>
<evidence type="ECO:0000256" key="5">
    <source>
        <dbReference type="ARBA" id="ARBA00022825"/>
    </source>
</evidence>
<comment type="caution">
    <text evidence="11">The sequence shown here is derived from an EMBL/GenBank/DDBJ whole genome shotgun (WGS) entry which is preliminary data.</text>
</comment>
<dbReference type="CDD" id="cd04818">
    <property type="entry name" value="PA_subtilisin_1"/>
    <property type="match status" value="1"/>
</dbReference>
<evidence type="ECO:0000256" key="6">
    <source>
        <dbReference type="PIRSR" id="PIRSR615500-1"/>
    </source>
</evidence>
<evidence type="ECO:0000256" key="3">
    <source>
        <dbReference type="ARBA" id="ARBA00022729"/>
    </source>
</evidence>
<dbReference type="PRINTS" id="PR00723">
    <property type="entry name" value="SUBTILISIN"/>
</dbReference>
<dbReference type="PROSITE" id="PS00136">
    <property type="entry name" value="SUBTILASE_ASP"/>
    <property type="match status" value="1"/>
</dbReference>
<evidence type="ECO:0000256" key="2">
    <source>
        <dbReference type="ARBA" id="ARBA00022670"/>
    </source>
</evidence>
<sequence>MLVLAGIESSQAVGQPDAFGSRWIVELEEAPTLEFAGQGAALEQGAGPTLPMLEATAPAVTGRSFDALDPSVQVYEGFLQQRQAEFMEQAQIMLGRKLAKAGSTQHVANAVILQGISGAEAQRLAELPGVRSIERESLYRLQLSDGPALIGARALAEGVAQLPPARGEGTVVGIIDSGINWNHRAFSANPTYSGGYEYSNPFAEFLGLCDRANVPCNDKLVGVYDFTSESTDGEDTDGHGTHVAAIAAGNEWLPDEGGVAPRAHIVSYRVCTEQDPDDDESGTCQGSAILQALDQAVRDGVDVVNYSIGGDPFDPWRDGATRRGLNLLDAGIAFATSAGNSGPDQETVGSPAEAPWIFAVGSSTHRERNGRRVTISGVGEWFILYGTGPDLPVPSLSNEPLRAGDAVGGTLEACEAFPAKAFNGAVALLQRGNCLFADKVDNAAAAGAIAVIMINNVGGGPIGMAGLEDSTIPAGMVSLADGEEILLALQAAGGELPVSLPTARITIFSESLGDQISGFSARGPATNVPNVMKPNVVAPGDGIRAAYVPDSTSISRISGTSMASPHAAGSMALLRQLEPDWTPAMLYSALETTAETESVLAFGEPADIFDRGAGRIRVDRAARAGLYLPVTRSEFQAANPEFGGDPGALNLAGLINENCGQSCSFTRTVTAMRAGTWSASGEGEVGVSVTPSDFTLEPGESQELSITVTPAFFGSNELQQGAVVLTPPSLSPPPPGGNLATQRLQVGVRASTGEVDLPALLRIDAESNEGRTNLDLGFIDDLPEAVLQTSALVRPEVEQFNLPEDPDNGDPYDGSAGTRTFLVEVGEDALALWAETVASSATDIDLYVGRDANRDGQAQAREEQCFSITPDELERCIVENPAPGTWWIVVQNWDASAAQDSITLETAVIDAVHSDDLVVYGPGSHEAGLLAVGLSWSKPEMRRNERHLGLVSIAGGDGPADRVGSVPVVLERSRALVPETTVLVPGKTQPVVAPARGRHEAVFVDVPETAERLTIETKGDAAVDVSVRRVGFDAVRASAPETPAPAGAVLASGAAGGAPLVLSASALTPGRYFVELDNALSEEQVVEITASLQETGTIARQIGLWSPVGTPQNRRDEIAQGITWQTAGDGFIVWYSYDEDGLPLFYLGAAPVDETSSVWSADIDTYVAADGEQTAVRAGHVVVTMIDEDNMVFSWSVNGGQGSDIKQPVAPPTCPEVNGSSVSYTGHWYTPGRFEGGTSVVVSANSQAQIRYYYDLEGVGRWFLADDLQSTDPLAEELDVYDFRGFCPSCPPAPVSSEIVGAYARMFESENRGMETMEFVSRDPLNHRIQLELPIVKLSAPAVCRAD</sequence>
<dbReference type="InterPro" id="IPR046450">
    <property type="entry name" value="PA_dom_sf"/>
</dbReference>
<dbReference type="GO" id="GO:0006508">
    <property type="term" value="P:proteolysis"/>
    <property type="evidence" value="ECO:0007669"/>
    <property type="project" value="UniProtKB-KW"/>
</dbReference>
<dbReference type="PROSITE" id="PS00138">
    <property type="entry name" value="SUBTILASE_SER"/>
    <property type="match status" value="1"/>
</dbReference>
<evidence type="ECO:0000313" key="12">
    <source>
        <dbReference type="Proteomes" id="UP000484885"/>
    </source>
</evidence>
<reference evidence="11 12" key="1">
    <citation type="submission" date="2020-02" db="EMBL/GenBank/DDBJ databases">
        <authorList>
            <person name="Zhang X.-Y."/>
        </authorList>
    </citation>
    <scope>NUCLEOTIDE SEQUENCE [LARGE SCALE GENOMIC DNA]</scope>
    <source>
        <strain evidence="11 12">C33</strain>
    </source>
</reference>
<keyword evidence="5 7" id="KW-0720">Serine protease</keyword>
<feature type="domain" description="Peptidase S8/S53" evidence="9">
    <location>
        <begin position="167"/>
        <end position="596"/>
    </location>
</feature>
<dbReference type="Gene3D" id="3.50.30.30">
    <property type="match status" value="1"/>
</dbReference>
<evidence type="ECO:0000259" key="10">
    <source>
        <dbReference type="Pfam" id="PF02225"/>
    </source>
</evidence>
<feature type="domain" description="PA" evidence="10">
    <location>
        <begin position="411"/>
        <end position="485"/>
    </location>
</feature>
<dbReference type="Gene3D" id="3.40.50.200">
    <property type="entry name" value="Peptidase S8/S53 domain"/>
    <property type="match status" value="1"/>
</dbReference>
<evidence type="ECO:0000256" key="7">
    <source>
        <dbReference type="PROSITE-ProRule" id="PRU01240"/>
    </source>
</evidence>
<feature type="active site" description="Charge relay system" evidence="6 7">
    <location>
        <position position="239"/>
    </location>
</feature>
<proteinExistence type="inferred from homology"/>
<evidence type="ECO:0000256" key="8">
    <source>
        <dbReference type="RuleBase" id="RU003355"/>
    </source>
</evidence>
<comment type="similarity">
    <text evidence="7 8">Belongs to the peptidase S8 family.</text>
</comment>
<evidence type="ECO:0000256" key="1">
    <source>
        <dbReference type="ARBA" id="ARBA00022525"/>
    </source>
</evidence>
<keyword evidence="4 7" id="KW-0378">Hydrolase</keyword>
<dbReference type="SUPFAM" id="SSF52743">
    <property type="entry name" value="Subtilisin-like"/>
    <property type="match status" value="1"/>
</dbReference>
<dbReference type="PANTHER" id="PTHR10795">
    <property type="entry name" value="PROPROTEIN CONVERTASE SUBTILISIN/KEXIN"/>
    <property type="match status" value="1"/>
</dbReference>
<dbReference type="InterPro" id="IPR023827">
    <property type="entry name" value="Peptidase_S8_Asp-AS"/>
</dbReference>
<keyword evidence="1" id="KW-0964">Secreted</keyword>
<name>A0A845V1M3_9GAMM</name>
<keyword evidence="3" id="KW-0732">Signal</keyword>
<dbReference type="InterPro" id="IPR003137">
    <property type="entry name" value="PA_domain"/>
</dbReference>
<dbReference type="InterPro" id="IPR036852">
    <property type="entry name" value="Peptidase_S8/S53_dom_sf"/>
</dbReference>
<keyword evidence="12" id="KW-1185">Reference proteome</keyword>
<dbReference type="InterPro" id="IPR000209">
    <property type="entry name" value="Peptidase_S8/S53_dom"/>
</dbReference>
<dbReference type="InterPro" id="IPR045051">
    <property type="entry name" value="SBT"/>
</dbReference>
<dbReference type="PROSITE" id="PS51892">
    <property type="entry name" value="SUBTILASE"/>
    <property type="match status" value="1"/>
</dbReference>
<organism evidence="11 12">
    <name type="scientific">Wenzhouxiangella limi</name>
    <dbReference type="NCBI Taxonomy" id="2707351"/>
    <lineage>
        <taxon>Bacteria</taxon>
        <taxon>Pseudomonadati</taxon>
        <taxon>Pseudomonadota</taxon>
        <taxon>Gammaproteobacteria</taxon>
        <taxon>Chromatiales</taxon>
        <taxon>Wenzhouxiangellaceae</taxon>
        <taxon>Wenzhouxiangella</taxon>
    </lineage>
</organism>
<dbReference type="InterPro" id="IPR015500">
    <property type="entry name" value="Peptidase_S8_subtilisin-rel"/>
</dbReference>
<evidence type="ECO:0000256" key="4">
    <source>
        <dbReference type="ARBA" id="ARBA00022801"/>
    </source>
</evidence>
<gene>
    <name evidence="11" type="ORF">G3I74_10395</name>
</gene>
<evidence type="ECO:0000313" key="11">
    <source>
        <dbReference type="EMBL" id="NDY96140.1"/>
    </source>
</evidence>
<feature type="active site" description="Charge relay system" evidence="6 7">
    <location>
        <position position="176"/>
    </location>
</feature>
<evidence type="ECO:0000259" key="9">
    <source>
        <dbReference type="Pfam" id="PF00082"/>
    </source>
</evidence>
<dbReference type="Proteomes" id="UP000484885">
    <property type="component" value="Unassembled WGS sequence"/>
</dbReference>
<feature type="active site" description="Charge relay system" evidence="6 7">
    <location>
        <position position="561"/>
    </location>
</feature>